<protein>
    <recommendedName>
        <fullName evidence="1">F-box domain-containing protein</fullName>
    </recommendedName>
</protein>
<gene>
    <name evidence="2" type="ORF">ASPGLDRAFT_73905</name>
</gene>
<dbReference type="GeneID" id="34465966"/>
<organism evidence="2 3">
    <name type="scientific">Aspergillus glaucus CBS 516.65</name>
    <dbReference type="NCBI Taxonomy" id="1160497"/>
    <lineage>
        <taxon>Eukaryota</taxon>
        <taxon>Fungi</taxon>
        <taxon>Dikarya</taxon>
        <taxon>Ascomycota</taxon>
        <taxon>Pezizomycotina</taxon>
        <taxon>Eurotiomycetes</taxon>
        <taxon>Eurotiomycetidae</taxon>
        <taxon>Eurotiales</taxon>
        <taxon>Aspergillaceae</taxon>
        <taxon>Aspergillus</taxon>
        <taxon>Aspergillus subgen. Aspergillus</taxon>
    </lineage>
</organism>
<proteinExistence type="predicted"/>
<dbReference type="InterPro" id="IPR036047">
    <property type="entry name" value="F-box-like_dom_sf"/>
</dbReference>
<dbReference type="EMBL" id="KV878895">
    <property type="protein sequence ID" value="OJJ85242.1"/>
    <property type="molecule type" value="Genomic_DNA"/>
</dbReference>
<dbReference type="PROSITE" id="PS50181">
    <property type="entry name" value="FBOX"/>
    <property type="match status" value="1"/>
</dbReference>
<dbReference type="RefSeq" id="XP_022401940.1">
    <property type="nucleotide sequence ID" value="XM_022549706.1"/>
</dbReference>
<dbReference type="Gene3D" id="1.20.1280.50">
    <property type="match status" value="1"/>
</dbReference>
<accession>A0A1L9VMZ1</accession>
<dbReference type="Proteomes" id="UP000184300">
    <property type="component" value="Unassembled WGS sequence"/>
</dbReference>
<evidence type="ECO:0000259" key="1">
    <source>
        <dbReference type="PROSITE" id="PS50181"/>
    </source>
</evidence>
<dbReference type="AlphaFoldDB" id="A0A1L9VMZ1"/>
<dbReference type="OrthoDB" id="4467082at2759"/>
<dbReference type="STRING" id="1160497.A0A1L9VMZ1"/>
<dbReference type="Pfam" id="PF12937">
    <property type="entry name" value="F-box-like"/>
    <property type="match status" value="1"/>
</dbReference>
<dbReference type="VEuPathDB" id="FungiDB:ASPGLDRAFT_73905"/>
<evidence type="ECO:0000313" key="3">
    <source>
        <dbReference type="Proteomes" id="UP000184300"/>
    </source>
</evidence>
<sequence length="471" mass="54087">MSRMFPTHIIGSFPPHSIAQQSASKIQYDTRFSLVPLEVLYSIIGLLSPPDLSRLSQTCKQIHQLATPCLWRSYRKYNQQPYNSFLRTILINPDLANHIEELRVADVTQDDPREISEEDIQSFQPAVSKLPLPAEFKYRLKVGIREGYSDPMLAVILCKLPNLKNLFLDRPESCDLICELFDHADSCEFSGLDNIRRFSIETEDYAFSVGPCHEYGGVLNMMHEVQIVHLNDDNMSPSRLRDGSSAVEYLHILESGMGADAMRVFTQGCRTLRTFNYTFGKVRDLEEHFRPQEAVKELERHVDTLEELTMLYDDDHVKLPLYDLTARGWYMGTELRQFTKLKKLRSGMHSLLGLLHPQSDAMEAYPTNPQTDKERPELADVLPTSIEHLTILYADARVIPHLQKVGDVREKQFPNLKKVIVGFCSESTEKDVQLEIPGLELAVLYQTQEEREAYANGRERYSWVGSPVFRD</sequence>
<name>A0A1L9VMZ1_ASPGL</name>
<dbReference type="InterPro" id="IPR001810">
    <property type="entry name" value="F-box_dom"/>
</dbReference>
<dbReference type="SUPFAM" id="SSF81383">
    <property type="entry name" value="F-box domain"/>
    <property type="match status" value="1"/>
</dbReference>
<evidence type="ECO:0000313" key="2">
    <source>
        <dbReference type="EMBL" id="OJJ85242.1"/>
    </source>
</evidence>
<reference evidence="3" key="1">
    <citation type="journal article" date="2017" name="Genome Biol.">
        <title>Comparative genomics reveals high biological diversity and specific adaptations in the industrially and medically important fungal genus Aspergillus.</title>
        <authorList>
            <person name="de Vries R.P."/>
            <person name="Riley R."/>
            <person name="Wiebenga A."/>
            <person name="Aguilar-Osorio G."/>
            <person name="Amillis S."/>
            <person name="Uchima C.A."/>
            <person name="Anderluh G."/>
            <person name="Asadollahi M."/>
            <person name="Askin M."/>
            <person name="Barry K."/>
            <person name="Battaglia E."/>
            <person name="Bayram O."/>
            <person name="Benocci T."/>
            <person name="Braus-Stromeyer S.A."/>
            <person name="Caldana C."/>
            <person name="Canovas D."/>
            <person name="Cerqueira G.C."/>
            <person name="Chen F."/>
            <person name="Chen W."/>
            <person name="Choi C."/>
            <person name="Clum A."/>
            <person name="Dos Santos R.A."/>
            <person name="Damasio A.R."/>
            <person name="Diallinas G."/>
            <person name="Emri T."/>
            <person name="Fekete E."/>
            <person name="Flipphi M."/>
            <person name="Freyberg S."/>
            <person name="Gallo A."/>
            <person name="Gournas C."/>
            <person name="Habgood R."/>
            <person name="Hainaut M."/>
            <person name="Harispe M.L."/>
            <person name="Henrissat B."/>
            <person name="Hilden K.S."/>
            <person name="Hope R."/>
            <person name="Hossain A."/>
            <person name="Karabika E."/>
            <person name="Karaffa L."/>
            <person name="Karanyi Z."/>
            <person name="Krasevec N."/>
            <person name="Kuo A."/>
            <person name="Kusch H."/>
            <person name="LaButti K."/>
            <person name="Lagendijk E.L."/>
            <person name="Lapidus A."/>
            <person name="Levasseur A."/>
            <person name="Lindquist E."/>
            <person name="Lipzen A."/>
            <person name="Logrieco A.F."/>
            <person name="MacCabe A."/>
            <person name="Maekelae M.R."/>
            <person name="Malavazi I."/>
            <person name="Melin P."/>
            <person name="Meyer V."/>
            <person name="Mielnichuk N."/>
            <person name="Miskei M."/>
            <person name="Molnar A.P."/>
            <person name="Mule G."/>
            <person name="Ngan C.Y."/>
            <person name="Orejas M."/>
            <person name="Orosz E."/>
            <person name="Ouedraogo J.P."/>
            <person name="Overkamp K.M."/>
            <person name="Park H.-S."/>
            <person name="Perrone G."/>
            <person name="Piumi F."/>
            <person name="Punt P.J."/>
            <person name="Ram A.F."/>
            <person name="Ramon A."/>
            <person name="Rauscher S."/>
            <person name="Record E."/>
            <person name="Riano-Pachon D.M."/>
            <person name="Robert V."/>
            <person name="Roehrig J."/>
            <person name="Ruller R."/>
            <person name="Salamov A."/>
            <person name="Salih N.S."/>
            <person name="Samson R.A."/>
            <person name="Sandor E."/>
            <person name="Sanguinetti M."/>
            <person name="Schuetze T."/>
            <person name="Sepcic K."/>
            <person name="Shelest E."/>
            <person name="Sherlock G."/>
            <person name="Sophianopoulou V."/>
            <person name="Squina F.M."/>
            <person name="Sun H."/>
            <person name="Susca A."/>
            <person name="Todd R.B."/>
            <person name="Tsang A."/>
            <person name="Unkles S.E."/>
            <person name="van de Wiele N."/>
            <person name="van Rossen-Uffink D."/>
            <person name="Oliveira J.V."/>
            <person name="Vesth T.C."/>
            <person name="Visser J."/>
            <person name="Yu J.-H."/>
            <person name="Zhou M."/>
            <person name="Andersen M.R."/>
            <person name="Archer D.B."/>
            <person name="Baker S.E."/>
            <person name="Benoit I."/>
            <person name="Brakhage A.A."/>
            <person name="Braus G.H."/>
            <person name="Fischer R."/>
            <person name="Frisvad J.C."/>
            <person name="Goldman G.H."/>
            <person name="Houbraken J."/>
            <person name="Oakley B."/>
            <person name="Pocsi I."/>
            <person name="Scazzocchio C."/>
            <person name="Seiboth B."/>
            <person name="vanKuyk P.A."/>
            <person name="Wortman J."/>
            <person name="Dyer P.S."/>
            <person name="Grigoriev I.V."/>
        </authorList>
    </citation>
    <scope>NUCLEOTIDE SEQUENCE [LARGE SCALE GENOMIC DNA]</scope>
    <source>
        <strain evidence="3">CBS 516.65</strain>
    </source>
</reference>
<keyword evidence="3" id="KW-1185">Reference proteome</keyword>
<feature type="domain" description="F-box" evidence="1">
    <location>
        <begin position="29"/>
        <end position="77"/>
    </location>
</feature>